<protein>
    <submittedName>
        <fullName evidence="2">Uncharacterized protein</fullName>
    </submittedName>
</protein>
<reference evidence="2" key="1">
    <citation type="submission" date="2018-05" db="EMBL/GenBank/DDBJ databases">
        <authorList>
            <person name="Lanie J.A."/>
            <person name="Ng W.-L."/>
            <person name="Kazmierczak K.M."/>
            <person name="Andrzejewski T.M."/>
            <person name="Davidsen T.M."/>
            <person name="Wayne K.J."/>
            <person name="Tettelin H."/>
            <person name="Glass J.I."/>
            <person name="Rusch D."/>
            <person name="Podicherti R."/>
            <person name="Tsui H.-C.T."/>
            <person name="Winkler M.E."/>
        </authorList>
    </citation>
    <scope>NUCLEOTIDE SEQUENCE</scope>
</reference>
<proteinExistence type="predicted"/>
<sequence length="60" mass="6170">MKSPRVLFPLLGLVLALAGSPLYAHGFGERTELPVPLGFFLIGAGVTVGLSFAIIGLFAG</sequence>
<evidence type="ECO:0000256" key="1">
    <source>
        <dbReference type="SAM" id="Phobius"/>
    </source>
</evidence>
<feature type="non-terminal residue" evidence="2">
    <location>
        <position position="60"/>
    </location>
</feature>
<dbReference type="EMBL" id="UINC01137154">
    <property type="protein sequence ID" value="SVD22322.1"/>
    <property type="molecule type" value="Genomic_DNA"/>
</dbReference>
<name>A0A382TKN6_9ZZZZ</name>
<keyword evidence="1" id="KW-0472">Membrane</keyword>
<accession>A0A382TKN6</accession>
<evidence type="ECO:0000313" key="2">
    <source>
        <dbReference type="EMBL" id="SVD22322.1"/>
    </source>
</evidence>
<feature type="transmembrane region" description="Helical" evidence="1">
    <location>
        <begin position="40"/>
        <end position="59"/>
    </location>
</feature>
<dbReference type="AlphaFoldDB" id="A0A382TKN6"/>
<keyword evidence="1" id="KW-1133">Transmembrane helix</keyword>
<organism evidence="2">
    <name type="scientific">marine metagenome</name>
    <dbReference type="NCBI Taxonomy" id="408172"/>
    <lineage>
        <taxon>unclassified sequences</taxon>
        <taxon>metagenomes</taxon>
        <taxon>ecological metagenomes</taxon>
    </lineage>
</organism>
<keyword evidence="1" id="KW-0812">Transmembrane</keyword>
<gene>
    <name evidence="2" type="ORF">METZ01_LOCUS375176</name>
</gene>